<dbReference type="EC" id="5.2.1.8" evidence="3"/>
<dbReference type="InterPro" id="IPR011990">
    <property type="entry name" value="TPR-like_helical_dom_sf"/>
</dbReference>
<keyword evidence="5 8" id="KW-0697">Rotamase</keyword>
<dbReference type="SMART" id="SM00028">
    <property type="entry name" value="TPR"/>
    <property type="match status" value="3"/>
</dbReference>
<sequence>MRRLIVFSNKAHALLIAMAIFAAALFPATALLILTTASGYAESQPPKESGGGGPKLWIEGDSIKSSSGASITSTNESTRTQSGDHCSYNAHGAAKALKNKDYKAARAGYEKAIQWTQETCGATVNDFELFENYKGRAQASAGLGDYDAAARDITLLVRAGSFAGQRLMHDLEWMTDALDRAIESQPENALFYMARADIRTSQADDYWITGDTEQQMAFAELALADRDAQLKYAKTPAERADALARRHFLHKTLKNPDQALADINEAIELDPKGEYYRRRALFNKDKKDVAATIQAIADINKAIELEPNEAYYHKLAAEIYESAGDRESAIKSLTTGLGVMPPKSHLYTDYVSKRAELYHTQGRLDEAAKDYATLIAKLPDGSKWHAKHLLVLIEAGRDEDADDAREKLAALDFKAEFKKRTLTSKDFLCEVTGVFNKRYGETGKTSSGADMRQAWNMGQVVSLVPLLDLVGKKDSKLTKAWTALSKFVADAQKSRGQKPAGLLDVPEFKGSATEKLIEALVFIDLQQEKVRRAVTEEMGAQAGAMATISAAVREAQLLTKLGTPNRTIRAVDAIAEYGPQTGLACEIWVAPMQKAFFSLGEEPDKDVIAAAWAETGSAFQKEGDRLFEESKQANAKQAKAKSASTSGVKPKAQGGRIHARHILVKTEAEARDLIAKLKAGADFADLAKKNSIGPSAPQGGDLGYFERGQMVPAFEDAAFALKPGEISEPVKTQFGWHVIVVEEATGSAAKAQ</sequence>
<dbReference type="AlphaFoldDB" id="A0A1E3W110"/>
<dbReference type="InterPro" id="IPR019734">
    <property type="entry name" value="TPR_rpt"/>
</dbReference>
<proteinExistence type="inferred from homology"/>
<evidence type="ECO:0000256" key="4">
    <source>
        <dbReference type="ARBA" id="ARBA00018370"/>
    </source>
</evidence>
<reference evidence="11 12" key="1">
    <citation type="journal article" date="2016" name="Environ. Microbiol.">
        <title>New Methyloceanibacter diversity from North Sea sediments includes methanotroph containing solely the soluble methane monooxygenase.</title>
        <authorList>
            <person name="Vekeman B."/>
            <person name="Kerckhof F.M."/>
            <person name="Cremers G."/>
            <person name="de Vos P."/>
            <person name="Vandamme P."/>
            <person name="Boon N."/>
            <person name="Op den Camp H.J."/>
            <person name="Heylen K."/>
        </authorList>
    </citation>
    <scope>NUCLEOTIDE SEQUENCE [LARGE SCALE GENOMIC DNA]</scope>
    <source>
        <strain evidence="11 12">R-67174</strain>
    </source>
</reference>
<dbReference type="PROSITE" id="PS01096">
    <property type="entry name" value="PPIC_PPIASE_1"/>
    <property type="match status" value="1"/>
</dbReference>
<evidence type="ECO:0000259" key="10">
    <source>
        <dbReference type="PROSITE" id="PS50198"/>
    </source>
</evidence>
<feature type="compositionally biased region" description="Low complexity" evidence="9">
    <location>
        <begin position="64"/>
        <end position="77"/>
    </location>
</feature>
<dbReference type="PANTHER" id="PTHR47245:SF2">
    <property type="entry name" value="PEPTIDYL-PROLYL CIS-TRANS ISOMERASE HP_0175-RELATED"/>
    <property type="match status" value="1"/>
</dbReference>
<feature type="domain" description="PpiC" evidence="10">
    <location>
        <begin position="654"/>
        <end position="743"/>
    </location>
</feature>
<gene>
    <name evidence="11" type="ORF">AUC68_04105</name>
</gene>
<evidence type="ECO:0000256" key="8">
    <source>
        <dbReference type="PROSITE-ProRule" id="PRU00278"/>
    </source>
</evidence>
<dbReference type="InterPro" id="IPR050245">
    <property type="entry name" value="PrsA_foldase"/>
</dbReference>
<protein>
    <recommendedName>
        <fullName evidence="4">Parvulin-like PPIase</fullName>
        <ecNumber evidence="3">5.2.1.8</ecNumber>
    </recommendedName>
    <alternativeName>
        <fullName evidence="6">Peptidyl-prolyl cis-trans isomerase plp</fullName>
    </alternativeName>
    <alternativeName>
        <fullName evidence="7">Rotamase plp</fullName>
    </alternativeName>
</protein>
<dbReference type="Pfam" id="PF13616">
    <property type="entry name" value="Rotamase_3"/>
    <property type="match status" value="1"/>
</dbReference>
<evidence type="ECO:0000256" key="1">
    <source>
        <dbReference type="ARBA" id="ARBA00000971"/>
    </source>
</evidence>
<evidence type="ECO:0000313" key="12">
    <source>
        <dbReference type="Proteomes" id="UP000094501"/>
    </source>
</evidence>
<keyword evidence="12" id="KW-1185">Reference proteome</keyword>
<evidence type="ECO:0000256" key="9">
    <source>
        <dbReference type="SAM" id="MobiDB-lite"/>
    </source>
</evidence>
<dbReference type="PANTHER" id="PTHR47245">
    <property type="entry name" value="PEPTIDYLPROLYL ISOMERASE"/>
    <property type="match status" value="1"/>
</dbReference>
<evidence type="ECO:0000256" key="6">
    <source>
        <dbReference type="ARBA" id="ARBA00030642"/>
    </source>
</evidence>
<comment type="catalytic activity">
    <reaction evidence="1">
        <text>[protein]-peptidylproline (omega=180) = [protein]-peptidylproline (omega=0)</text>
        <dbReference type="Rhea" id="RHEA:16237"/>
        <dbReference type="Rhea" id="RHEA-COMP:10747"/>
        <dbReference type="Rhea" id="RHEA-COMP:10748"/>
        <dbReference type="ChEBI" id="CHEBI:83833"/>
        <dbReference type="ChEBI" id="CHEBI:83834"/>
        <dbReference type="EC" id="5.2.1.8"/>
    </reaction>
</comment>
<feature type="compositionally biased region" description="Low complexity" evidence="9">
    <location>
        <begin position="632"/>
        <end position="646"/>
    </location>
</feature>
<evidence type="ECO:0000256" key="3">
    <source>
        <dbReference type="ARBA" id="ARBA00013194"/>
    </source>
</evidence>
<evidence type="ECO:0000256" key="7">
    <source>
        <dbReference type="ARBA" id="ARBA00031484"/>
    </source>
</evidence>
<dbReference type="SUPFAM" id="SSF48452">
    <property type="entry name" value="TPR-like"/>
    <property type="match status" value="2"/>
</dbReference>
<evidence type="ECO:0000256" key="2">
    <source>
        <dbReference type="ARBA" id="ARBA00007656"/>
    </source>
</evidence>
<dbReference type="STRING" id="1774968.AUC68_04105"/>
<dbReference type="InterPro" id="IPR000297">
    <property type="entry name" value="PPIase_PpiC"/>
</dbReference>
<dbReference type="Gene3D" id="1.25.40.10">
    <property type="entry name" value="Tetratricopeptide repeat domain"/>
    <property type="match status" value="1"/>
</dbReference>
<dbReference type="Proteomes" id="UP000094501">
    <property type="component" value="Unassembled WGS sequence"/>
</dbReference>
<dbReference type="InterPro" id="IPR046357">
    <property type="entry name" value="PPIase_dom_sf"/>
</dbReference>
<dbReference type="Pfam" id="PF13181">
    <property type="entry name" value="TPR_8"/>
    <property type="match status" value="1"/>
</dbReference>
<comment type="similarity">
    <text evidence="2">Belongs to the PpiC/parvulin rotamase family.</text>
</comment>
<dbReference type="InterPro" id="IPR023058">
    <property type="entry name" value="PPIase_PpiC_CS"/>
</dbReference>
<evidence type="ECO:0000313" key="11">
    <source>
        <dbReference type="EMBL" id="ODR99201.1"/>
    </source>
</evidence>
<dbReference type="EMBL" id="LPWG01000011">
    <property type="protein sequence ID" value="ODR99201.1"/>
    <property type="molecule type" value="Genomic_DNA"/>
</dbReference>
<organism evidence="11 12">
    <name type="scientific">Methyloceanibacter methanicus</name>
    <dbReference type="NCBI Taxonomy" id="1774968"/>
    <lineage>
        <taxon>Bacteria</taxon>
        <taxon>Pseudomonadati</taxon>
        <taxon>Pseudomonadota</taxon>
        <taxon>Alphaproteobacteria</taxon>
        <taxon>Hyphomicrobiales</taxon>
        <taxon>Hyphomicrobiaceae</taxon>
        <taxon>Methyloceanibacter</taxon>
    </lineage>
</organism>
<feature type="region of interest" description="Disordered" evidence="9">
    <location>
        <begin position="629"/>
        <end position="651"/>
    </location>
</feature>
<dbReference type="GO" id="GO:0003755">
    <property type="term" value="F:peptidyl-prolyl cis-trans isomerase activity"/>
    <property type="evidence" value="ECO:0007669"/>
    <property type="project" value="UniProtKB-KW"/>
</dbReference>
<name>A0A1E3W110_9HYPH</name>
<dbReference type="SUPFAM" id="SSF54534">
    <property type="entry name" value="FKBP-like"/>
    <property type="match status" value="1"/>
</dbReference>
<keyword evidence="8" id="KW-0413">Isomerase</keyword>
<feature type="region of interest" description="Disordered" evidence="9">
    <location>
        <begin position="64"/>
        <end position="86"/>
    </location>
</feature>
<comment type="caution">
    <text evidence="11">The sequence shown here is derived from an EMBL/GenBank/DDBJ whole genome shotgun (WGS) entry which is preliminary data.</text>
</comment>
<dbReference type="Gene3D" id="3.10.50.40">
    <property type="match status" value="1"/>
</dbReference>
<dbReference type="PROSITE" id="PS50198">
    <property type="entry name" value="PPIC_PPIASE_2"/>
    <property type="match status" value="1"/>
</dbReference>
<evidence type="ECO:0000256" key="5">
    <source>
        <dbReference type="ARBA" id="ARBA00023110"/>
    </source>
</evidence>
<accession>A0A1E3W110</accession>